<dbReference type="GO" id="GO:0016887">
    <property type="term" value="F:ATP hydrolysis activity"/>
    <property type="evidence" value="ECO:0007669"/>
    <property type="project" value="InterPro"/>
</dbReference>
<keyword evidence="3" id="KW-0067">ATP-binding</keyword>
<dbReference type="EMBL" id="LAKJ01000012">
    <property type="protein sequence ID" value="KKI63827.1"/>
    <property type="molecule type" value="Genomic_DNA"/>
</dbReference>
<keyword evidence="2" id="KW-0547">Nucleotide-binding</keyword>
<dbReference type="AlphaFoldDB" id="A0A0M2NUZ9"/>
<dbReference type="Gene3D" id="3.40.50.300">
    <property type="entry name" value="P-loop containing nucleotide triphosphate hydrolases"/>
    <property type="match status" value="1"/>
</dbReference>
<dbReference type="SUPFAM" id="SSF52540">
    <property type="entry name" value="P-loop containing nucleoside triphosphate hydrolases"/>
    <property type="match status" value="1"/>
</dbReference>
<evidence type="ECO:0000256" key="3">
    <source>
        <dbReference type="ARBA" id="ARBA00022840"/>
    </source>
</evidence>
<dbReference type="InterPro" id="IPR003593">
    <property type="entry name" value="AAA+_ATPase"/>
</dbReference>
<feature type="domain" description="ABC transporter" evidence="4">
    <location>
        <begin position="5"/>
        <end position="231"/>
    </location>
</feature>
<evidence type="ECO:0000256" key="2">
    <source>
        <dbReference type="ARBA" id="ARBA00022741"/>
    </source>
</evidence>
<dbReference type="PROSITE" id="PS50893">
    <property type="entry name" value="ABC_TRANSPORTER_2"/>
    <property type="match status" value="1"/>
</dbReference>
<dbReference type="SMART" id="SM00382">
    <property type="entry name" value="AAA"/>
    <property type="match status" value="1"/>
</dbReference>
<keyword evidence="1" id="KW-0813">Transport</keyword>
<dbReference type="CDD" id="cd03230">
    <property type="entry name" value="ABC_DR_subfamily_A"/>
    <property type="match status" value="1"/>
</dbReference>
<dbReference type="InterPro" id="IPR027417">
    <property type="entry name" value="P-loop_NTPase"/>
</dbReference>
<evidence type="ECO:0000256" key="1">
    <source>
        <dbReference type="ARBA" id="ARBA00022448"/>
    </source>
</evidence>
<dbReference type="InterPro" id="IPR051782">
    <property type="entry name" value="ABC_Transporter_VariousFunc"/>
</dbReference>
<sequence length="281" mass="31805">MEYLLNVQNLNKTYVDSDFNLNQINLTIEPNTVVGLIGKNGSGKSTLINTLVGNRFADAGDIQFFDTQISRDDYAYKEHLGVVFDDLRLPNKLNAKQISKVFSNIYRTWDEQHFFEMLENFELPKERQIKTFSRGMSMKISISIALSHDSKLLILDEATAGMDVSGREEVLEILEDFVDEGNGILISSHISEDIETLADKLIFMKNGRILLQEHKDTLLNDYGIVSFEEGEFDVNHSNVVAYRLHKGTGKALVNQNKDVELAQPLKNIDDATKILMRGELA</sequence>
<protein>
    <submittedName>
        <fullName evidence="5">ABC-type multidrug transport system, ATPase component</fullName>
    </submittedName>
</protein>
<dbReference type="PATRIC" id="fig|74704.6.peg.325"/>
<accession>A0A0M2NUZ9</accession>
<comment type="caution">
    <text evidence="5">The sequence shown here is derived from an EMBL/GenBank/DDBJ whole genome shotgun (WGS) entry which is preliminary data.</text>
</comment>
<dbReference type="PANTHER" id="PTHR42939:SF3">
    <property type="entry name" value="ABC TRANSPORTER ATP-BINDING COMPONENT"/>
    <property type="match status" value="1"/>
</dbReference>
<dbReference type="GO" id="GO:0005524">
    <property type="term" value="F:ATP binding"/>
    <property type="evidence" value="ECO:0007669"/>
    <property type="project" value="UniProtKB-KW"/>
</dbReference>
<proteinExistence type="predicted"/>
<gene>
    <name evidence="5" type="ORF">UF66_0316</name>
</gene>
<reference evidence="5 6" key="1">
    <citation type="submission" date="2015-03" db="EMBL/GenBank/DDBJ databases">
        <title>Genome Assembly of Staphylococcus cohnii subsp. cohnii strain G22B2.</title>
        <authorList>
            <person name="Nair G."/>
            <person name="Kaur G."/>
            <person name="Khatri I."/>
            <person name="Singh N.K."/>
            <person name="Sathyabama S."/>
            <person name="Maurya S.K."/>
            <person name="Subramanian S."/>
            <person name="Agrewala J.N."/>
            <person name="Mayilraj S."/>
        </authorList>
    </citation>
    <scope>NUCLEOTIDE SEQUENCE [LARGE SCALE GENOMIC DNA]</scope>
    <source>
        <strain evidence="5 6">G22B2</strain>
    </source>
</reference>
<dbReference type="RefSeq" id="WP_019469834.1">
    <property type="nucleotide sequence ID" value="NZ_BKAS01000002.1"/>
</dbReference>
<dbReference type="PANTHER" id="PTHR42939">
    <property type="entry name" value="ABC TRANSPORTER ATP-BINDING PROTEIN ALBC-RELATED"/>
    <property type="match status" value="1"/>
</dbReference>
<organism evidence="5 6">
    <name type="scientific">Staphylococcus cohnii subsp. cohnii</name>
    <dbReference type="NCBI Taxonomy" id="74704"/>
    <lineage>
        <taxon>Bacteria</taxon>
        <taxon>Bacillati</taxon>
        <taxon>Bacillota</taxon>
        <taxon>Bacilli</taxon>
        <taxon>Bacillales</taxon>
        <taxon>Staphylococcaceae</taxon>
        <taxon>Staphylococcus</taxon>
        <taxon>Staphylococcus cohnii species complex</taxon>
    </lineage>
</organism>
<dbReference type="Pfam" id="PF00005">
    <property type="entry name" value="ABC_tran"/>
    <property type="match status" value="1"/>
</dbReference>
<dbReference type="InterPro" id="IPR003439">
    <property type="entry name" value="ABC_transporter-like_ATP-bd"/>
</dbReference>
<evidence type="ECO:0000259" key="4">
    <source>
        <dbReference type="PROSITE" id="PS50893"/>
    </source>
</evidence>
<dbReference type="GeneID" id="58098680"/>
<evidence type="ECO:0000313" key="5">
    <source>
        <dbReference type="EMBL" id="KKI63827.1"/>
    </source>
</evidence>
<dbReference type="Proteomes" id="UP000034455">
    <property type="component" value="Unassembled WGS sequence"/>
</dbReference>
<evidence type="ECO:0000313" key="6">
    <source>
        <dbReference type="Proteomes" id="UP000034455"/>
    </source>
</evidence>
<name>A0A0M2NUZ9_STACC</name>